<dbReference type="AlphaFoldDB" id="A0A2W2AU92"/>
<accession>A0A2W2AU92</accession>
<dbReference type="InterPro" id="IPR007345">
    <property type="entry name" value="Polysacch_pyruvyl_Trfase"/>
</dbReference>
<evidence type="ECO:0000259" key="1">
    <source>
        <dbReference type="Pfam" id="PF04230"/>
    </source>
</evidence>
<proteinExistence type="predicted"/>
<evidence type="ECO:0000313" key="3">
    <source>
        <dbReference type="Proteomes" id="UP000248795"/>
    </source>
</evidence>
<sequence length="343" mass="38317">MRDAVETSSPEAFRNALDRLLETLLPSVHGQPWALLDWPGHTNVGDSAIWLGALAALERRFGRPPAFLSRSAEFPHGLDDAMPEGIVFLLGGGNFGDLWKSVHESRLRVLQGFRHRRIIQLPQSIHFQSQASLEATRKAVEQHPDFTLLVRDKASFAFAETQFSCPALLGPDMAYGLGSLAPPAPADTDVFSLLRTDLERQEGSPERRELARFGPCEDWTLRRAPGLHRAVDAMVLDLSPRSPALMRLRERAYRRYARKEVLRGARLLARGRLVVTDRLHAHILCHLMGRPHVVLDNSYGKIFGFIETWPRDGNTFMAKGLKDIEAIIGSRSRPVPASGGMTR</sequence>
<keyword evidence="3" id="KW-1185">Reference proteome</keyword>
<organism evidence="2 3">
    <name type="scientific">Aestuariivirga litoralis</name>
    <dbReference type="NCBI Taxonomy" id="2650924"/>
    <lineage>
        <taxon>Bacteria</taxon>
        <taxon>Pseudomonadati</taxon>
        <taxon>Pseudomonadota</taxon>
        <taxon>Alphaproteobacteria</taxon>
        <taxon>Hyphomicrobiales</taxon>
        <taxon>Aestuariivirgaceae</taxon>
        <taxon>Aestuariivirga</taxon>
    </lineage>
</organism>
<dbReference type="Pfam" id="PF04230">
    <property type="entry name" value="PS_pyruv_trans"/>
    <property type="match status" value="1"/>
</dbReference>
<dbReference type="RefSeq" id="WP_111196119.1">
    <property type="nucleotide sequence ID" value="NZ_QKVK01000001.1"/>
</dbReference>
<gene>
    <name evidence="2" type="ORF">DK847_03065</name>
</gene>
<comment type="caution">
    <text evidence="2">The sequence shown here is derived from an EMBL/GenBank/DDBJ whole genome shotgun (WGS) entry which is preliminary data.</text>
</comment>
<dbReference type="Proteomes" id="UP000248795">
    <property type="component" value="Unassembled WGS sequence"/>
</dbReference>
<dbReference type="EMBL" id="QKVK01000001">
    <property type="protein sequence ID" value="PZF78791.1"/>
    <property type="molecule type" value="Genomic_DNA"/>
</dbReference>
<evidence type="ECO:0000313" key="2">
    <source>
        <dbReference type="EMBL" id="PZF78791.1"/>
    </source>
</evidence>
<reference evidence="3" key="1">
    <citation type="submission" date="2018-06" db="EMBL/GenBank/DDBJ databases">
        <title>Aestuariibacter litoralis strain KCTC 52945T.</title>
        <authorList>
            <person name="Li X."/>
            <person name="Salam N."/>
            <person name="Li J.-L."/>
            <person name="Chen Y.-M."/>
            <person name="Yang Z.-W."/>
            <person name="Zhang L.-Y."/>
            <person name="Han M.-X."/>
            <person name="Xiao M."/>
            <person name="Li W.-J."/>
        </authorList>
    </citation>
    <scope>NUCLEOTIDE SEQUENCE [LARGE SCALE GENOMIC DNA]</scope>
    <source>
        <strain evidence="3">KCTC 52945</strain>
    </source>
</reference>
<name>A0A2W2AU92_9HYPH</name>
<feature type="domain" description="Polysaccharide pyruvyl transferase" evidence="1">
    <location>
        <begin position="43"/>
        <end position="299"/>
    </location>
</feature>
<protein>
    <submittedName>
        <fullName evidence="2">Exopolysaccharide biosynthesis protein</fullName>
    </submittedName>
</protein>